<keyword evidence="3" id="KW-0732">Signal</keyword>
<feature type="region of interest" description="Disordered" evidence="5">
    <location>
        <begin position="106"/>
        <end position="154"/>
    </location>
</feature>
<feature type="compositionally biased region" description="Basic residues" evidence="5">
    <location>
        <begin position="133"/>
        <end position="142"/>
    </location>
</feature>
<reference evidence="7 8" key="1">
    <citation type="journal article" date="2013" name="Nature">
        <title>Insights into bilaterian evolution from three spiralian genomes.</title>
        <authorList>
            <person name="Simakov O."/>
            <person name="Marletaz F."/>
            <person name="Cho S.J."/>
            <person name="Edsinger-Gonzales E."/>
            <person name="Havlak P."/>
            <person name="Hellsten U."/>
            <person name="Kuo D.H."/>
            <person name="Larsson T."/>
            <person name="Lv J."/>
            <person name="Arendt D."/>
            <person name="Savage R."/>
            <person name="Osoegawa K."/>
            <person name="de Jong P."/>
            <person name="Grimwood J."/>
            <person name="Chapman J.A."/>
            <person name="Shapiro H."/>
            <person name="Aerts A."/>
            <person name="Otillar R.P."/>
            <person name="Terry A.Y."/>
            <person name="Boore J.L."/>
            <person name="Grigoriev I.V."/>
            <person name="Lindberg D.R."/>
            <person name="Seaver E.C."/>
            <person name="Weisblat D.A."/>
            <person name="Putnam N.H."/>
            <person name="Rokhsar D.S."/>
        </authorList>
    </citation>
    <scope>NUCLEOTIDE SEQUENCE [LARGE SCALE GENOMIC DNA]</scope>
</reference>
<keyword evidence="6" id="KW-0472">Membrane</keyword>
<protein>
    <submittedName>
        <fullName evidence="7">Uncharacterized protein</fullName>
    </submittedName>
</protein>
<dbReference type="PROSITE" id="PS51257">
    <property type="entry name" value="PROKAR_LIPOPROTEIN"/>
    <property type="match status" value="1"/>
</dbReference>
<dbReference type="InterPro" id="IPR036383">
    <property type="entry name" value="TSP1_rpt_sf"/>
</dbReference>
<comment type="subcellular location">
    <subcellularLocation>
        <location evidence="1">Secreted</location>
    </subcellularLocation>
</comment>
<dbReference type="PANTHER" id="PTHR10239:SF29">
    <property type="entry name" value="AMOP DOMAIN-CONTAINING PROTEIN"/>
    <property type="match status" value="1"/>
</dbReference>
<feature type="transmembrane region" description="Helical" evidence="6">
    <location>
        <begin position="12"/>
        <end position="37"/>
    </location>
</feature>
<dbReference type="EMBL" id="KB201891">
    <property type="protein sequence ID" value="ESO93500.1"/>
    <property type="molecule type" value="Genomic_DNA"/>
</dbReference>
<dbReference type="Gene3D" id="2.20.100.10">
    <property type="entry name" value="Thrombospondin type-1 (TSP1) repeat"/>
    <property type="match status" value="1"/>
</dbReference>
<evidence type="ECO:0000313" key="7">
    <source>
        <dbReference type="EMBL" id="ESO93500.1"/>
    </source>
</evidence>
<dbReference type="AlphaFoldDB" id="V4AED7"/>
<evidence type="ECO:0000256" key="1">
    <source>
        <dbReference type="ARBA" id="ARBA00004613"/>
    </source>
</evidence>
<dbReference type="PROSITE" id="PS50092">
    <property type="entry name" value="TSP1"/>
    <property type="match status" value="1"/>
</dbReference>
<dbReference type="CTD" id="20244854"/>
<dbReference type="GeneID" id="20244854"/>
<keyword evidence="8" id="KW-1185">Reference proteome</keyword>
<dbReference type="InterPro" id="IPR000884">
    <property type="entry name" value="TSP1_rpt"/>
</dbReference>
<organism evidence="7 8">
    <name type="scientific">Lottia gigantea</name>
    <name type="common">Giant owl limpet</name>
    <dbReference type="NCBI Taxonomy" id="225164"/>
    <lineage>
        <taxon>Eukaryota</taxon>
        <taxon>Metazoa</taxon>
        <taxon>Spiralia</taxon>
        <taxon>Lophotrochozoa</taxon>
        <taxon>Mollusca</taxon>
        <taxon>Gastropoda</taxon>
        <taxon>Patellogastropoda</taxon>
        <taxon>Lottioidea</taxon>
        <taxon>Lottiidae</taxon>
        <taxon>Lottia</taxon>
    </lineage>
</organism>
<name>V4AED7_LOTGI</name>
<keyword evidence="6" id="KW-1133">Transmembrane helix</keyword>
<dbReference type="Pfam" id="PF00090">
    <property type="entry name" value="TSP_1"/>
    <property type="match status" value="1"/>
</dbReference>
<keyword evidence="6" id="KW-0812">Transmembrane</keyword>
<dbReference type="GO" id="GO:0005576">
    <property type="term" value="C:extracellular region"/>
    <property type="evidence" value="ECO:0007669"/>
    <property type="project" value="UniProtKB-SubCell"/>
</dbReference>
<keyword evidence="2" id="KW-0964">Secreted</keyword>
<proteinExistence type="predicted"/>
<accession>V4AED7</accession>
<dbReference type="SUPFAM" id="SSF82895">
    <property type="entry name" value="TSP-1 type 1 repeat"/>
    <property type="match status" value="1"/>
</dbReference>
<evidence type="ECO:0000256" key="5">
    <source>
        <dbReference type="SAM" id="MobiDB-lite"/>
    </source>
</evidence>
<evidence type="ECO:0000256" key="4">
    <source>
        <dbReference type="ARBA" id="ARBA00023157"/>
    </source>
</evidence>
<dbReference type="KEGG" id="lgi:LOTGIDRAFT_189681"/>
<evidence type="ECO:0000256" key="3">
    <source>
        <dbReference type="ARBA" id="ARBA00022729"/>
    </source>
</evidence>
<keyword evidence="4" id="KW-1015">Disulfide bond</keyword>
<dbReference type="PANTHER" id="PTHR10239">
    <property type="entry name" value="ISTHMIN-2"/>
    <property type="match status" value="1"/>
</dbReference>
<gene>
    <name evidence="7" type="ORF">LOTGIDRAFT_189681</name>
</gene>
<dbReference type="HOGENOM" id="CLU_1258881_0_0_1"/>
<dbReference type="Proteomes" id="UP000030746">
    <property type="component" value="Unassembled WGS sequence"/>
</dbReference>
<evidence type="ECO:0000256" key="2">
    <source>
        <dbReference type="ARBA" id="ARBA00022525"/>
    </source>
</evidence>
<sequence length="220" mass="25554">MFKGVSSSRKTVRSIFIIIVNNIHMFFLFSCLVYVVWTLSNHGSDGYTGTGLVTESNQYFGNSLKGYNESTDVVEKESVHREGKTRYDLPDEETLRAALNLPRIRNGYHRRRKNKERSSKTSRRNRGSVDRNGRRRKKNRKPNMKEKTSDQGTWSEWGQCNKTCGVGQQERWRACGVNCKEIESKPCLSTTCPDSANSKWTEKWEYYEIFNKEEANLVNK</sequence>
<dbReference type="InterPro" id="IPR051867">
    <property type="entry name" value="Angio_Inhib/Adhesion_GPCR"/>
</dbReference>
<evidence type="ECO:0000256" key="6">
    <source>
        <dbReference type="SAM" id="Phobius"/>
    </source>
</evidence>
<feature type="compositionally biased region" description="Basic residues" evidence="5">
    <location>
        <begin position="106"/>
        <end position="126"/>
    </location>
</feature>
<feature type="non-terminal residue" evidence="7">
    <location>
        <position position="220"/>
    </location>
</feature>
<evidence type="ECO:0000313" key="8">
    <source>
        <dbReference type="Proteomes" id="UP000030746"/>
    </source>
</evidence>
<dbReference type="RefSeq" id="XP_009055701.1">
    <property type="nucleotide sequence ID" value="XM_009057453.1"/>
</dbReference>